<protein>
    <recommendedName>
        <fullName evidence="8">ATP synthase subunit delta</fullName>
    </recommendedName>
    <alternativeName>
        <fullName evidence="8">ATP synthase F(1) sector subunit delta</fullName>
    </alternativeName>
    <alternativeName>
        <fullName evidence="8">F-type ATPase subunit delta</fullName>
        <shortName evidence="8">F-ATPase subunit delta</shortName>
    </alternativeName>
</protein>
<organism evidence="9 10">
    <name type="scientific">endosymbiont of Bathymodiolus septemdierum str. Myojin knoll</name>
    <dbReference type="NCBI Taxonomy" id="1303921"/>
    <lineage>
        <taxon>Bacteria</taxon>
        <taxon>Pseudomonadati</taxon>
        <taxon>Pseudomonadota</taxon>
        <taxon>Gammaproteobacteria</taxon>
        <taxon>sulfur-oxidizing symbionts</taxon>
    </lineage>
</organism>
<keyword evidence="7 8" id="KW-0066">ATP synthesis</keyword>
<dbReference type="InterPro" id="IPR000711">
    <property type="entry name" value="ATPase_OSCP/dsu"/>
</dbReference>
<comment type="subcellular location">
    <subcellularLocation>
        <location evidence="8">Cell membrane</location>
        <topology evidence="8">Peripheral membrane protein</topology>
    </subcellularLocation>
    <subcellularLocation>
        <location evidence="1">Membrane</location>
    </subcellularLocation>
</comment>
<comment type="function">
    <text evidence="8">F(1)F(0) ATP synthase produces ATP from ADP in the presence of a proton or sodium gradient. F-type ATPases consist of two structural domains, F(1) containing the extramembraneous catalytic core and F(0) containing the membrane proton channel, linked together by a central stalk and a peripheral stalk. During catalysis, ATP synthesis in the catalytic domain of F(1) is coupled via a rotary mechanism of the central stalk subunits to proton translocation.</text>
</comment>
<dbReference type="RefSeq" id="WP_066045810.1">
    <property type="nucleotide sequence ID" value="NZ_AP013042.1"/>
</dbReference>
<keyword evidence="2 8" id="KW-0813">Transport</keyword>
<dbReference type="OrthoDB" id="9816221at2"/>
<dbReference type="InterPro" id="IPR020781">
    <property type="entry name" value="ATPase_OSCP/d_CS"/>
</dbReference>
<keyword evidence="3 8" id="KW-0375">Hydrogen ion transport</keyword>
<comment type="similarity">
    <text evidence="8">Belongs to the ATPase delta chain family.</text>
</comment>
<gene>
    <name evidence="8 9" type="primary">atpH</name>
    <name evidence="9" type="ORF">BSEPE_1482</name>
</gene>
<keyword evidence="8" id="KW-1003">Cell membrane</keyword>
<dbReference type="GO" id="GO:0005886">
    <property type="term" value="C:plasma membrane"/>
    <property type="evidence" value="ECO:0007669"/>
    <property type="project" value="UniProtKB-SubCell"/>
</dbReference>
<evidence type="ECO:0000256" key="1">
    <source>
        <dbReference type="ARBA" id="ARBA00004370"/>
    </source>
</evidence>
<dbReference type="NCBIfam" id="TIGR01145">
    <property type="entry name" value="ATP_synt_delta"/>
    <property type="match status" value="1"/>
</dbReference>
<name>A0A0P0UTQ0_9GAMM</name>
<evidence type="ECO:0000256" key="3">
    <source>
        <dbReference type="ARBA" id="ARBA00022781"/>
    </source>
</evidence>
<evidence type="ECO:0000256" key="6">
    <source>
        <dbReference type="ARBA" id="ARBA00023196"/>
    </source>
</evidence>
<dbReference type="PRINTS" id="PR00125">
    <property type="entry name" value="ATPASEDELTA"/>
</dbReference>
<keyword evidence="6 8" id="KW-0139">CF(1)</keyword>
<sequence length="182" mass="19677">MELTTIAKPYANAIFEIAQQNKSHSDWKAVLEVGASIAEDAMMSAFVASPSANKAKKVEVLTGVFKSALGRALSKEETAFVNLLLENGRIVVLPSILELFDAKSNLDSDAKVFHVISAYKLSATEEKEITSNLSDKYNTTVSIDTEVDENLVGGVVIKEGDKVVDLSVKARVDELSSRLSIN</sequence>
<dbReference type="Gene3D" id="1.10.520.20">
    <property type="entry name" value="N-terminal domain of the delta subunit of the F1F0-ATP synthase"/>
    <property type="match status" value="1"/>
</dbReference>
<dbReference type="GO" id="GO:0046933">
    <property type="term" value="F:proton-transporting ATP synthase activity, rotational mechanism"/>
    <property type="evidence" value="ECO:0007669"/>
    <property type="project" value="UniProtKB-UniRule"/>
</dbReference>
<keyword evidence="5 8" id="KW-0472">Membrane</keyword>
<dbReference type="HAMAP" id="MF_01416">
    <property type="entry name" value="ATP_synth_delta_bact"/>
    <property type="match status" value="1"/>
</dbReference>
<keyword evidence="10" id="KW-1185">Reference proteome</keyword>
<reference evidence="9 10" key="2">
    <citation type="journal article" date="2016" name="ISME J.">
        <title>Heterogeneous composition of key metabolic gene clusters in a vent mussel symbiont population.</title>
        <authorList>
            <person name="Ikuta T."/>
            <person name="Takaki Y."/>
            <person name="Nagai Y."/>
            <person name="Shimamura S."/>
            <person name="Tsuda M."/>
            <person name="Kawagucci S."/>
            <person name="Aoki Y."/>
            <person name="Inoue K."/>
            <person name="Teruya M."/>
            <person name="Satou K."/>
            <person name="Teruya K."/>
            <person name="Shimoji M."/>
            <person name="Tamotsu H."/>
            <person name="Hirano T."/>
            <person name="Maruyama T."/>
            <person name="Yoshida T."/>
        </authorList>
    </citation>
    <scope>NUCLEOTIDE SEQUENCE [LARGE SCALE GENOMIC DNA]</scope>
    <source>
        <strain evidence="9 10">Myojin Knoll</strain>
    </source>
</reference>
<accession>A0A0P0UTQ0</accession>
<dbReference type="AlphaFoldDB" id="A0A0P0UTQ0"/>
<evidence type="ECO:0000313" key="9">
    <source>
        <dbReference type="EMBL" id="BAS68460.1"/>
    </source>
</evidence>
<evidence type="ECO:0000313" key="10">
    <source>
        <dbReference type="Proteomes" id="UP000067399"/>
    </source>
</evidence>
<dbReference type="NCBIfam" id="NF004402">
    <property type="entry name" value="PRK05758.2-2"/>
    <property type="match status" value="1"/>
</dbReference>
<comment type="function">
    <text evidence="8">This protein is part of the stalk that links CF(0) to CF(1). It either transmits conformational changes from CF(0) to CF(1) or is implicated in proton conduction.</text>
</comment>
<keyword evidence="4 8" id="KW-0406">Ion transport</keyword>
<evidence type="ECO:0000256" key="7">
    <source>
        <dbReference type="ARBA" id="ARBA00023310"/>
    </source>
</evidence>
<dbReference type="InterPro" id="IPR026015">
    <property type="entry name" value="ATP_synth_OSCP/delta_N_sf"/>
</dbReference>
<dbReference type="GO" id="GO:0016787">
    <property type="term" value="F:hydrolase activity"/>
    <property type="evidence" value="ECO:0007669"/>
    <property type="project" value="UniProtKB-KW"/>
</dbReference>
<proteinExistence type="inferred from homology"/>
<dbReference type="PROSITE" id="PS00389">
    <property type="entry name" value="ATPASE_DELTA"/>
    <property type="match status" value="1"/>
</dbReference>
<dbReference type="PANTHER" id="PTHR11910">
    <property type="entry name" value="ATP SYNTHASE DELTA CHAIN"/>
    <property type="match status" value="1"/>
</dbReference>
<evidence type="ECO:0000256" key="4">
    <source>
        <dbReference type="ARBA" id="ARBA00023065"/>
    </source>
</evidence>
<keyword evidence="9" id="KW-0378">Hydrolase</keyword>
<dbReference type="Pfam" id="PF00213">
    <property type="entry name" value="OSCP"/>
    <property type="match status" value="1"/>
</dbReference>
<evidence type="ECO:0000256" key="5">
    <source>
        <dbReference type="ARBA" id="ARBA00023136"/>
    </source>
</evidence>
<dbReference type="Proteomes" id="UP000067399">
    <property type="component" value="Chromosome"/>
</dbReference>
<evidence type="ECO:0000256" key="2">
    <source>
        <dbReference type="ARBA" id="ARBA00022448"/>
    </source>
</evidence>
<dbReference type="GO" id="GO:0045259">
    <property type="term" value="C:proton-transporting ATP synthase complex"/>
    <property type="evidence" value="ECO:0007669"/>
    <property type="project" value="UniProtKB-KW"/>
</dbReference>
<reference evidence="9 10" key="1">
    <citation type="journal article" date="2000" name="Mar. Ecol. Prog. Ser.">
        <title>Phylogenetic characterization of endosymbionts in three hydrothermal vent mussels: influence on host distributions.</title>
        <authorList>
            <person name="Fujiwara Y."/>
            <person name="Takai K."/>
            <person name="Uematsu K."/>
            <person name="Tsuchida S."/>
            <person name="Hunt J.C."/>
            <person name="Hashimoto J."/>
        </authorList>
    </citation>
    <scope>NUCLEOTIDE SEQUENCE [LARGE SCALE GENOMIC DNA]</scope>
    <source>
        <strain evidence="9 10">Myojin Knoll</strain>
    </source>
</reference>
<dbReference type="KEGG" id="ebh:BSEPE_1482"/>
<evidence type="ECO:0000256" key="8">
    <source>
        <dbReference type="HAMAP-Rule" id="MF_01416"/>
    </source>
</evidence>
<dbReference type="SUPFAM" id="SSF47928">
    <property type="entry name" value="N-terminal domain of the delta subunit of the F1F0-ATP synthase"/>
    <property type="match status" value="1"/>
</dbReference>
<dbReference type="EMBL" id="AP013042">
    <property type="protein sequence ID" value="BAS68460.1"/>
    <property type="molecule type" value="Genomic_DNA"/>
</dbReference>
<dbReference type="STRING" id="1303921.BSEPE_1482"/>